<dbReference type="Proteomes" id="UP001364764">
    <property type="component" value="Chromosome"/>
</dbReference>
<sequence>MTALGQRIVSAVLVVAFASLYQWHGGKAALFLSVIAFLMFTGGLLLHWFGPRRIHIRRKIHTNRIEAGEQVRVLVELEFNCRIPLLWIVLCENTPAGVHRKLIFPGTRRQFSYQYECSGLRRGVYRWDTGRLYWGDMFGWNTLSAETAGGTPLIVVPQATAWGKGDSVEFAAMIEGTLSERRNSQGNRSPEFREYQQGDPLGRVHWKSTAKTGKLQTFLPDTTDLASLGILVYEGASGYDVKQRENMDAPAFERVVRAAARWIHTAERDDIPYHLWMEGGDKNYDAQDQWKHGPFHADDENHGLDKLAGARISKAQSGSVSLRTEMLDGLTSGSRIVVLTGKMDQVLAEWIITAIGSGYRVEVQLTEVNQNQNQLGSTDRLMNGLGYDSLSLERLRHSGVPIHAVTDVALSSLGKVEVTDVGA</sequence>
<reference evidence="2 3" key="1">
    <citation type="submission" date="2024-02" db="EMBL/GenBank/DDBJ databases">
        <title>Complete sequences of two Paenibacillus sp. strains and one Lysinibacillus strain isolated from the environment on STAA medium highlight biotechnological potential.</title>
        <authorList>
            <person name="Attere S.A."/>
            <person name="Piche L.C."/>
            <person name="Intertaglia L."/>
            <person name="Lami R."/>
            <person name="Charette S.J."/>
            <person name="Vincent A.T."/>
        </authorList>
    </citation>
    <scope>NUCLEOTIDE SEQUENCE [LARGE SCALE GENOMIC DNA]</scope>
    <source>
        <strain evidence="2 3">Y5S-7</strain>
    </source>
</reference>
<feature type="transmembrane region" description="Helical" evidence="1">
    <location>
        <begin position="28"/>
        <end position="49"/>
    </location>
</feature>
<keyword evidence="1" id="KW-1133">Transmembrane helix</keyword>
<proteinExistence type="predicted"/>
<accession>A0ABD8AUQ3</accession>
<evidence type="ECO:0000256" key="1">
    <source>
        <dbReference type="SAM" id="Phobius"/>
    </source>
</evidence>
<name>A0ABD8AUQ3_PAEAM</name>
<dbReference type="EMBL" id="CP145892">
    <property type="protein sequence ID" value="WWP21317.1"/>
    <property type="molecule type" value="Genomic_DNA"/>
</dbReference>
<gene>
    <name evidence="2" type="ORF">V6668_03745</name>
</gene>
<dbReference type="PANTHER" id="PTHR34351:SF2">
    <property type="entry name" value="DUF58 DOMAIN-CONTAINING PROTEIN"/>
    <property type="match status" value="1"/>
</dbReference>
<organism evidence="2 3">
    <name type="scientific">Paenibacillus amylolyticus</name>
    <dbReference type="NCBI Taxonomy" id="1451"/>
    <lineage>
        <taxon>Bacteria</taxon>
        <taxon>Bacillati</taxon>
        <taxon>Bacillota</taxon>
        <taxon>Bacilli</taxon>
        <taxon>Bacillales</taxon>
        <taxon>Paenibacillaceae</taxon>
        <taxon>Paenibacillus</taxon>
    </lineage>
</organism>
<dbReference type="AlphaFoldDB" id="A0ABD8AUQ3"/>
<evidence type="ECO:0000313" key="2">
    <source>
        <dbReference type="EMBL" id="WWP21317.1"/>
    </source>
</evidence>
<keyword evidence="1" id="KW-0472">Membrane</keyword>
<keyword evidence="1" id="KW-0812">Transmembrane</keyword>
<dbReference type="RefSeq" id="WP_338707737.1">
    <property type="nucleotide sequence ID" value="NZ_CP145892.1"/>
</dbReference>
<protein>
    <submittedName>
        <fullName evidence="2">DUF58 domain-containing protein</fullName>
    </submittedName>
</protein>
<evidence type="ECO:0000313" key="3">
    <source>
        <dbReference type="Proteomes" id="UP001364764"/>
    </source>
</evidence>
<dbReference type="PANTHER" id="PTHR34351">
    <property type="entry name" value="SLR1927 PROTEIN-RELATED"/>
    <property type="match status" value="1"/>
</dbReference>
<dbReference type="GeneID" id="93474548"/>